<dbReference type="EnsemblPlants" id="AES75647">
    <property type="protein sequence ID" value="AES75647"/>
    <property type="gene ID" value="MTR_6g052610"/>
</dbReference>
<organism evidence="1 4">
    <name type="scientific">Medicago truncatula</name>
    <name type="common">Barrel medic</name>
    <name type="synonym">Medicago tribuloides</name>
    <dbReference type="NCBI Taxonomy" id="3880"/>
    <lineage>
        <taxon>Eukaryota</taxon>
        <taxon>Viridiplantae</taxon>
        <taxon>Streptophyta</taxon>
        <taxon>Embryophyta</taxon>
        <taxon>Tracheophyta</taxon>
        <taxon>Spermatophyta</taxon>
        <taxon>Magnoliopsida</taxon>
        <taxon>eudicotyledons</taxon>
        <taxon>Gunneridae</taxon>
        <taxon>Pentapetalae</taxon>
        <taxon>rosids</taxon>
        <taxon>fabids</taxon>
        <taxon>Fabales</taxon>
        <taxon>Fabaceae</taxon>
        <taxon>Papilionoideae</taxon>
        <taxon>50 kb inversion clade</taxon>
        <taxon>NPAAA clade</taxon>
        <taxon>Hologalegina</taxon>
        <taxon>IRL clade</taxon>
        <taxon>Trifolieae</taxon>
        <taxon>Medicago</taxon>
    </lineage>
</organism>
<dbReference type="Proteomes" id="UP000002051">
    <property type="component" value="Chromosome 6"/>
</dbReference>
<reference evidence="1 4" key="1">
    <citation type="journal article" date="2011" name="Nature">
        <title>The Medicago genome provides insight into the evolution of rhizobial symbioses.</title>
        <authorList>
            <person name="Young N.D."/>
            <person name="Debelle F."/>
            <person name="Oldroyd G.E."/>
            <person name="Geurts R."/>
            <person name="Cannon S.B."/>
            <person name="Udvardi M.K."/>
            <person name="Benedito V.A."/>
            <person name="Mayer K.F."/>
            <person name="Gouzy J."/>
            <person name="Schoof H."/>
            <person name="Van de Peer Y."/>
            <person name="Proost S."/>
            <person name="Cook D.R."/>
            <person name="Meyers B.C."/>
            <person name="Spannagl M."/>
            <person name="Cheung F."/>
            <person name="De Mita S."/>
            <person name="Krishnakumar V."/>
            <person name="Gundlach H."/>
            <person name="Zhou S."/>
            <person name="Mudge J."/>
            <person name="Bharti A.K."/>
            <person name="Murray J.D."/>
            <person name="Naoumkina M.A."/>
            <person name="Rosen B."/>
            <person name="Silverstein K.A."/>
            <person name="Tang H."/>
            <person name="Rombauts S."/>
            <person name="Zhao P.X."/>
            <person name="Zhou P."/>
            <person name="Barbe V."/>
            <person name="Bardou P."/>
            <person name="Bechner M."/>
            <person name="Bellec A."/>
            <person name="Berger A."/>
            <person name="Berges H."/>
            <person name="Bidwell S."/>
            <person name="Bisseling T."/>
            <person name="Choisne N."/>
            <person name="Couloux A."/>
            <person name="Denny R."/>
            <person name="Deshpande S."/>
            <person name="Dai X."/>
            <person name="Doyle J.J."/>
            <person name="Dudez A.M."/>
            <person name="Farmer A.D."/>
            <person name="Fouteau S."/>
            <person name="Franken C."/>
            <person name="Gibelin C."/>
            <person name="Gish J."/>
            <person name="Goldstein S."/>
            <person name="Gonzalez A.J."/>
            <person name="Green P.J."/>
            <person name="Hallab A."/>
            <person name="Hartog M."/>
            <person name="Hua A."/>
            <person name="Humphray S.J."/>
            <person name="Jeong D.H."/>
            <person name="Jing Y."/>
            <person name="Jocker A."/>
            <person name="Kenton S.M."/>
            <person name="Kim D.J."/>
            <person name="Klee K."/>
            <person name="Lai H."/>
            <person name="Lang C."/>
            <person name="Lin S."/>
            <person name="Macmil S.L."/>
            <person name="Magdelenat G."/>
            <person name="Matthews L."/>
            <person name="McCorrison J."/>
            <person name="Monaghan E.L."/>
            <person name="Mun J.H."/>
            <person name="Najar F.Z."/>
            <person name="Nicholson C."/>
            <person name="Noirot C."/>
            <person name="O'Bleness M."/>
            <person name="Paule C.R."/>
            <person name="Poulain J."/>
            <person name="Prion F."/>
            <person name="Qin B."/>
            <person name="Qu C."/>
            <person name="Retzel E.F."/>
            <person name="Riddle C."/>
            <person name="Sallet E."/>
            <person name="Samain S."/>
            <person name="Samson N."/>
            <person name="Sanders I."/>
            <person name="Saurat O."/>
            <person name="Scarpelli C."/>
            <person name="Schiex T."/>
            <person name="Segurens B."/>
            <person name="Severin A.J."/>
            <person name="Sherrier D.J."/>
            <person name="Shi R."/>
            <person name="Sims S."/>
            <person name="Singer S.R."/>
            <person name="Sinharoy S."/>
            <person name="Sterck L."/>
            <person name="Viollet A."/>
            <person name="Wang B.B."/>
            <person name="Wang K."/>
            <person name="Wang M."/>
            <person name="Wang X."/>
            <person name="Warfsmann J."/>
            <person name="Weissenbach J."/>
            <person name="White D.D."/>
            <person name="White J.D."/>
            <person name="Wiley G.B."/>
            <person name="Wincker P."/>
            <person name="Xing Y."/>
            <person name="Yang L."/>
            <person name="Yao Z."/>
            <person name="Ying F."/>
            <person name="Zhai J."/>
            <person name="Zhou L."/>
            <person name="Zuber A."/>
            <person name="Denarie J."/>
            <person name="Dixon R.A."/>
            <person name="May G.D."/>
            <person name="Schwartz D.C."/>
            <person name="Rogers J."/>
            <person name="Quetier F."/>
            <person name="Town C.D."/>
            <person name="Roe B.A."/>
        </authorList>
    </citation>
    <scope>NUCLEOTIDE SEQUENCE [LARGE SCALE GENOMIC DNA]</scope>
    <source>
        <strain evidence="1">A17</strain>
        <strain evidence="3 4">cv. Jemalong A17</strain>
    </source>
</reference>
<accession>G7KLH8</accession>
<evidence type="ECO:0000313" key="2">
    <source>
        <dbReference type="EMBL" id="RHN51563.1"/>
    </source>
</evidence>
<dbReference type="Gramene" id="rna36023">
    <property type="protein sequence ID" value="RHN51563.1"/>
    <property type="gene ID" value="gene36023"/>
</dbReference>
<reference evidence="3" key="3">
    <citation type="submission" date="2015-04" db="UniProtKB">
        <authorList>
            <consortium name="EnsemblPlants"/>
        </authorList>
    </citation>
    <scope>IDENTIFICATION</scope>
    <source>
        <strain evidence="3">cv. Jemalong A17</strain>
    </source>
</reference>
<dbReference type="Proteomes" id="UP000265566">
    <property type="component" value="Chromosome 6"/>
</dbReference>
<dbReference type="AlphaFoldDB" id="G7KLH8"/>
<evidence type="ECO:0000313" key="1">
    <source>
        <dbReference type="EMBL" id="AES75647.1"/>
    </source>
</evidence>
<reference evidence="2" key="4">
    <citation type="journal article" date="2018" name="Nat. Plants">
        <title>Whole-genome landscape of Medicago truncatula symbiotic genes.</title>
        <authorList>
            <person name="Pecrix Y."/>
            <person name="Gamas P."/>
            <person name="Carrere S."/>
        </authorList>
    </citation>
    <scope>NUCLEOTIDE SEQUENCE</scope>
    <source>
        <tissue evidence="2">Leaves</tissue>
    </source>
</reference>
<dbReference type="EMBL" id="PSQE01000006">
    <property type="protein sequence ID" value="RHN51563.1"/>
    <property type="molecule type" value="Genomic_DNA"/>
</dbReference>
<dbReference type="HOGENOM" id="CLU_2254151_0_0_1"/>
<dbReference type="EMBL" id="CM001222">
    <property type="protein sequence ID" value="AES75647.1"/>
    <property type="molecule type" value="Genomic_DNA"/>
</dbReference>
<proteinExistence type="predicted"/>
<evidence type="ECO:0000313" key="4">
    <source>
        <dbReference type="Proteomes" id="UP000002051"/>
    </source>
</evidence>
<gene>
    <name evidence="1" type="ordered locus">MTR_6g052610</name>
    <name evidence="2" type="ORF">MtrunA17_Chr6g0470031</name>
</gene>
<keyword evidence="4" id="KW-1185">Reference proteome</keyword>
<dbReference type="PaxDb" id="3880-AES75647"/>
<reference evidence="1 4" key="2">
    <citation type="journal article" date="2014" name="BMC Genomics">
        <title>An improved genome release (version Mt4.0) for the model legume Medicago truncatula.</title>
        <authorList>
            <person name="Tang H."/>
            <person name="Krishnakumar V."/>
            <person name="Bidwell S."/>
            <person name="Rosen B."/>
            <person name="Chan A."/>
            <person name="Zhou S."/>
            <person name="Gentzbittel L."/>
            <person name="Childs K.L."/>
            <person name="Yandell M."/>
            <person name="Gundlach H."/>
            <person name="Mayer K.F."/>
            <person name="Schwartz D.C."/>
            <person name="Town C.D."/>
        </authorList>
    </citation>
    <scope>GENOME REANNOTATION</scope>
    <source>
        <strain evidence="3 4">cv. Jemalong A17</strain>
    </source>
</reference>
<sequence length="104" mass="11476">MSVGGGAASMKAWANFLELLMKSRHRCKAKMHRIVLNNFGREITVSDEITDILNEVHRGYNSTDILVGQISFALCAIVRSPKDTSAYALIFHALGTPKSLKTLK</sequence>
<name>G7KLH8_MEDTR</name>
<evidence type="ECO:0000313" key="3">
    <source>
        <dbReference type="EnsemblPlants" id="AES75647"/>
    </source>
</evidence>
<protein>
    <submittedName>
        <fullName evidence="1 3">Uncharacterized protein</fullName>
    </submittedName>
</protein>